<proteinExistence type="predicted"/>
<dbReference type="PROSITE" id="PS51257">
    <property type="entry name" value="PROKAR_LIPOPROTEIN"/>
    <property type="match status" value="1"/>
</dbReference>
<sequence>MRASQEPAYTPTLPTCQPAVLACAGAIIALFRCCCGRRQWTQVRCVTSACRAFYVILARRQHANLLTFTILCGETLECCCPWLPANSGVVAVDAEFLHKRKIKNCTVFALLLALVVVLFFVSIVRVKF</sequence>
<keyword evidence="1" id="KW-1133">Transmembrane helix</keyword>
<keyword evidence="1" id="KW-0472">Membrane</keyword>
<reference evidence="2" key="1">
    <citation type="submission" date="2019-08" db="EMBL/GenBank/DDBJ databases">
        <authorList>
            <person name="Amaro Estrada I."/>
            <person name="Quiroz Castaneda R.E."/>
            <person name="Martinez Ocampo F."/>
            <person name="Rodriguez Camarillo S.D."/>
        </authorList>
    </citation>
    <scope>NUCLEOTIDE SEQUENCE</scope>
    <source>
        <strain evidence="2">MEX-30-184-02</strain>
    </source>
</reference>
<organism evidence="2">
    <name type="scientific">Anaplasma marginale</name>
    <dbReference type="NCBI Taxonomy" id="770"/>
    <lineage>
        <taxon>Bacteria</taxon>
        <taxon>Pseudomonadati</taxon>
        <taxon>Pseudomonadota</taxon>
        <taxon>Alphaproteobacteria</taxon>
        <taxon>Rickettsiales</taxon>
        <taxon>Anaplasmataceae</taxon>
        <taxon>Anaplasma</taxon>
    </lineage>
</organism>
<accession>A0A643CLX1</accession>
<comment type="caution">
    <text evidence="2">The sequence shown here is derived from an EMBL/GenBank/DDBJ whole genome shotgun (WGS) entry which is preliminary data.</text>
</comment>
<dbReference type="AlphaFoldDB" id="A0A643CLX1"/>
<gene>
    <name evidence="2" type="ORF">FY207_01005</name>
</gene>
<keyword evidence="1" id="KW-0812">Transmembrane</keyword>
<evidence type="ECO:0000313" key="2">
    <source>
        <dbReference type="EMBL" id="KAB0452516.1"/>
    </source>
</evidence>
<name>A0A643CLX1_ANAMA</name>
<protein>
    <submittedName>
        <fullName evidence="2">Uncharacterized protein</fullName>
    </submittedName>
</protein>
<dbReference type="EMBL" id="VTCY01000002">
    <property type="protein sequence ID" value="KAB0452516.1"/>
    <property type="molecule type" value="Genomic_DNA"/>
</dbReference>
<feature type="transmembrane region" description="Helical" evidence="1">
    <location>
        <begin position="107"/>
        <end position="126"/>
    </location>
</feature>
<evidence type="ECO:0000256" key="1">
    <source>
        <dbReference type="SAM" id="Phobius"/>
    </source>
</evidence>